<evidence type="ECO:0008006" key="3">
    <source>
        <dbReference type="Google" id="ProtNLM"/>
    </source>
</evidence>
<keyword evidence="2" id="KW-1185">Reference proteome</keyword>
<dbReference type="OrthoDB" id="7975253at2"/>
<dbReference type="SUPFAM" id="SSF51120">
    <property type="entry name" value="beta-Roll"/>
    <property type="match status" value="1"/>
</dbReference>
<dbReference type="InterPro" id="IPR001343">
    <property type="entry name" value="Hemolysn_Ca-bd"/>
</dbReference>
<reference evidence="1 2" key="1">
    <citation type="submission" date="2018-08" db="EMBL/GenBank/DDBJ databases">
        <title>Parvularcula sp. SM1705, isolated from surface water of the South Sea China.</title>
        <authorList>
            <person name="Sun L."/>
        </authorList>
    </citation>
    <scope>NUCLEOTIDE SEQUENCE [LARGE SCALE GENOMIC DNA]</scope>
    <source>
        <strain evidence="1 2">SM1705</strain>
    </source>
</reference>
<dbReference type="InterPro" id="IPR024079">
    <property type="entry name" value="MetalloPept_cat_dom_sf"/>
</dbReference>
<dbReference type="InterPro" id="IPR011049">
    <property type="entry name" value="Serralysin-like_metalloprot_C"/>
</dbReference>
<dbReference type="InParanoid" id="A0A371RGH1"/>
<dbReference type="Gene3D" id="2.150.10.10">
    <property type="entry name" value="Serralysin-like metalloprotease, C-terminal"/>
    <property type="match status" value="1"/>
</dbReference>
<dbReference type="EMBL" id="QUQO01000001">
    <property type="protein sequence ID" value="RFB04567.1"/>
    <property type="molecule type" value="Genomic_DNA"/>
</dbReference>
<dbReference type="GO" id="GO:0005509">
    <property type="term" value="F:calcium ion binding"/>
    <property type="evidence" value="ECO:0007669"/>
    <property type="project" value="InterPro"/>
</dbReference>
<dbReference type="RefSeq" id="WP_116391199.1">
    <property type="nucleotide sequence ID" value="NZ_QUQO01000001.1"/>
</dbReference>
<evidence type="ECO:0000313" key="1">
    <source>
        <dbReference type="EMBL" id="RFB04567.1"/>
    </source>
</evidence>
<dbReference type="Pfam" id="PF00353">
    <property type="entry name" value="HemolysinCabind"/>
    <property type="match status" value="2"/>
</dbReference>
<dbReference type="SUPFAM" id="SSF55486">
    <property type="entry name" value="Metalloproteases ('zincins'), catalytic domain"/>
    <property type="match status" value="1"/>
</dbReference>
<evidence type="ECO:0000313" key="2">
    <source>
        <dbReference type="Proteomes" id="UP000264589"/>
    </source>
</evidence>
<name>A0A371RGH1_9PROT</name>
<gene>
    <name evidence="1" type="ORF">DX908_04290</name>
</gene>
<dbReference type="Gene3D" id="3.40.390.10">
    <property type="entry name" value="Collagenase (Catalytic Domain)"/>
    <property type="match status" value="1"/>
</dbReference>
<dbReference type="AlphaFoldDB" id="A0A371RGH1"/>
<sequence length="349" mass="36739">MVSWTVTFDPDTLELLTESEREQLRQGTLAAAEIWGRYLGGEDVVISIVIELRDDPDGRAAAASESSGFVSFEDGVFVFQDGAGYEIRTGNDPNGSSPDIRIIFDPDFFRNDIFIDPDPLARTEDVDPLLVDLQSVLLHEIGHGLGFNGFNANDIFSLPEADTISPYEDHIVIEDDDALFNGPKAVSVYGGAVPLTTADTNNAAHLGNPVGELGDDLIPLLMNGVVFYRGVRYDINPLTTAILSDSLVPIRAPTSGADVLYGYEEIDPGLVTAVGGTELSFLFGDDVISSLDGDDEVYGLSGDDTLNGGAGDDTLVGGEGDDVIIGGAGNDLIMGGDGGNVLYGDGAPG</sequence>
<proteinExistence type="predicted"/>
<dbReference type="GO" id="GO:0008237">
    <property type="term" value="F:metallopeptidase activity"/>
    <property type="evidence" value="ECO:0007669"/>
    <property type="project" value="InterPro"/>
</dbReference>
<accession>A0A371RGH1</accession>
<dbReference type="Proteomes" id="UP000264589">
    <property type="component" value="Unassembled WGS sequence"/>
</dbReference>
<dbReference type="PRINTS" id="PR00313">
    <property type="entry name" value="CABNDNGRPT"/>
</dbReference>
<organism evidence="1 2">
    <name type="scientific">Parvularcula marina</name>
    <dbReference type="NCBI Taxonomy" id="2292771"/>
    <lineage>
        <taxon>Bacteria</taxon>
        <taxon>Pseudomonadati</taxon>
        <taxon>Pseudomonadota</taxon>
        <taxon>Alphaproteobacteria</taxon>
        <taxon>Parvularculales</taxon>
        <taxon>Parvularculaceae</taxon>
        <taxon>Parvularcula</taxon>
    </lineage>
</organism>
<comment type="caution">
    <text evidence="1">The sequence shown here is derived from an EMBL/GenBank/DDBJ whole genome shotgun (WGS) entry which is preliminary data.</text>
</comment>
<dbReference type="InterPro" id="IPR018511">
    <property type="entry name" value="Hemolysin-typ_Ca-bd_CS"/>
</dbReference>
<dbReference type="PROSITE" id="PS00330">
    <property type="entry name" value="HEMOLYSIN_CALCIUM"/>
    <property type="match status" value="2"/>
</dbReference>
<protein>
    <recommendedName>
        <fullName evidence="3">Calcium-binding protein</fullName>
    </recommendedName>
</protein>